<dbReference type="eggNOG" id="COG0845">
    <property type="taxonomic scope" value="Bacteria"/>
</dbReference>
<dbReference type="InterPro" id="IPR058792">
    <property type="entry name" value="Beta-barrel_RND_2"/>
</dbReference>
<organism evidence="7 8">
    <name type="scientific">Thermosinus carboxydivorans Nor1</name>
    <dbReference type="NCBI Taxonomy" id="401526"/>
    <lineage>
        <taxon>Bacteria</taxon>
        <taxon>Bacillati</taxon>
        <taxon>Bacillota</taxon>
        <taxon>Negativicutes</taxon>
        <taxon>Selenomonadales</taxon>
        <taxon>Sporomusaceae</taxon>
        <taxon>Thermosinus</taxon>
    </lineage>
</organism>
<dbReference type="EMBL" id="AAWL01000002">
    <property type="protein sequence ID" value="EAX48526.1"/>
    <property type="molecule type" value="Genomic_DNA"/>
</dbReference>
<feature type="domain" description="CusB-like beta-barrel" evidence="5">
    <location>
        <begin position="228"/>
        <end position="297"/>
    </location>
</feature>
<evidence type="ECO:0000259" key="4">
    <source>
        <dbReference type="Pfam" id="PF25917"/>
    </source>
</evidence>
<proteinExistence type="inferred from homology"/>
<dbReference type="Pfam" id="PF25917">
    <property type="entry name" value="BSH_RND"/>
    <property type="match status" value="1"/>
</dbReference>
<evidence type="ECO:0000259" key="6">
    <source>
        <dbReference type="Pfam" id="PF25967"/>
    </source>
</evidence>
<dbReference type="SUPFAM" id="SSF111369">
    <property type="entry name" value="HlyD-like secretion proteins"/>
    <property type="match status" value="1"/>
</dbReference>
<dbReference type="Gene3D" id="2.40.420.20">
    <property type="match status" value="1"/>
</dbReference>
<dbReference type="Pfam" id="PF25967">
    <property type="entry name" value="RND-MFP_C"/>
    <property type="match status" value="1"/>
</dbReference>
<dbReference type="InterPro" id="IPR058627">
    <property type="entry name" value="MdtA-like_C"/>
</dbReference>
<keyword evidence="3" id="KW-0813">Transport</keyword>
<comment type="subcellular location">
    <subcellularLocation>
        <location evidence="1">Cell envelope</location>
    </subcellularLocation>
</comment>
<evidence type="ECO:0000256" key="1">
    <source>
        <dbReference type="ARBA" id="ARBA00004196"/>
    </source>
</evidence>
<dbReference type="InterPro" id="IPR006143">
    <property type="entry name" value="RND_pump_MFP"/>
</dbReference>
<comment type="caution">
    <text evidence="7">The sequence shown here is derived from an EMBL/GenBank/DDBJ whole genome shotgun (WGS) entry which is preliminary data.</text>
</comment>
<dbReference type="Gene3D" id="2.40.50.100">
    <property type="match status" value="1"/>
</dbReference>
<dbReference type="OrthoDB" id="1676626at2"/>
<dbReference type="InterPro" id="IPR058625">
    <property type="entry name" value="MdtA-like_BSH"/>
</dbReference>
<reference evidence="7 8" key="2">
    <citation type="submission" date="2007-01" db="EMBL/GenBank/DDBJ databases">
        <title>Sequencing of the draft genome and assembly of Thermosinus carboxydivorans Nor1.</title>
        <authorList>
            <consortium name="US DOE Joint Genome Institute (JGI-PGF)"/>
            <person name="Copeland A."/>
            <person name="Lucas S."/>
            <person name="Lapidus A."/>
            <person name="Barry K."/>
            <person name="Glavina del Rio T."/>
            <person name="Dalin E."/>
            <person name="Tice H."/>
            <person name="Bruce D."/>
            <person name="Pitluck S."/>
            <person name="Richardson P."/>
        </authorList>
    </citation>
    <scope>NUCLEOTIDE SEQUENCE [LARGE SCALE GENOMIC DNA]</scope>
    <source>
        <strain evidence="7 8">Nor1</strain>
    </source>
</reference>
<evidence type="ECO:0000256" key="3">
    <source>
        <dbReference type="ARBA" id="ARBA00022448"/>
    </source>
</evidence>
<evidence type="ECO:0000313" key="8">
    <source>
        <dbReference type="Proteomes" id="UP000005139"/>
    </source>
</evidence>
<comment type="similarity">
    <text evidence="2">Belongs to the membrane fusion protein (MFP) (TC 8.A.1) family.</text>
</comment>
<dbReference type="Gene3D" id="1.10.287.470">
    <property type="entry name" value="Helix hairpin bin"/>
    <property type="match status" value="1"/>
</dbReference>
<accession>A1HMN7</accession>
<dbReference type="NCBIfam" id="TIGR01730">
    <property type="entry name" value="RND_mfp"/>
    <property type="match status" value="1"/>
</dbReference>
<gene>
    <name evidence="7" type="ORF">TcarDRAFT_1998</name>
</gene>
<keyword evidence="8" id="KW-1185">Reference proteome</keyword>
<dbReference type="PANTHER" id="PTHR30469">
    <property type="entry name" value="MULTIDRUG RESISTANCE PROTEIN MDTA"/>
    <property type="match status" value="1"/>
</dbReference>
<dbReference type="AlphaFoldDB" id="A1HMN7"/>
<dbReference type="Pfam" id="PF25954">
    <property type="entry name" value="Beta-barrel_RND_2"/>
    <property type="match status" value="1"/>
</dbReference>
<evidence type="ECO:0000313" key="7">
    <source>
        <dbReference type="EMBL" id="EAX48526.1"/>
    </source>
</evidence>
<dbReference type="Gene3D" id="2.40.30.170">
    <property type="match status" value="1"/>
</dbReference>
<dbReference type="RefSeq" id="WP_007288298.1">
    <property type="nucleotide sequence ID" value="NZ_AAWL01000002.1"/>
</dbReference>
<dbReference type="PROSITE" id="PS51257">
    <property type="entry name" value="PROKAR_LIPOPROTEIN"/>
    <property type="match status" value="1"/>
</dbReference>
<dbReference type="GO" id="GO:0015562">
    <property type="term" value="F:efflux transmembrane transporter activity"/>
    <property type="evidence" value="ECO:0007669"/>
    <property type="project" value="TreeGrafter"/>
</dbReference>
<dbReference type="GO" id="GO:1990281">
    <property type="term" value="C:efflux pump complex"/>
    <property type="evidence" value="ECO:0007669"/>
    <property type="project" value="TreeGrafter"/>
</dbReference>
<evidence type="ECO:0000259" key="5">
    <source>
        <dbReference type="Pfam" id="PF25954"/>
    </source>
</evidence>
<reference evidence="7 8" key="1">
    <citation type="submission" date="2007-01" db="EMBL/GenBank/DDBJ databases">
        <title>Annotation of the draft genome assembly of Thermosinus carboxydivorans Nor1.</title>
        <authorList>
            <consortium name="US DOE Joint Genome Institute (JGI-ORNL)"/>
            <person name="Larimer F."/>
            <person name="Land M."/>
            <person name="Hauser L."/>
        </authorList>
    </citation>
    <scope>NUCLEOTIDE SEQUENCE [LARGE SCALE GENOMIC DNA]</scope>
    <source>
        <strain evidence="7 8">Nor1</strain>
    </source>
</reference>
<evidence type="ECO:0000256" key="2">
    <source>
        <dbReference type="ARBA" id="ARBA00009477"/>
    </source>
</evidence>
<dbReference type="PANTHER" id="PTHR30469:SF38">
    <property type="entry name" value="HLYD FAMILY SECRETION PROTEIN"/>
    <property type="match status" value="1"/>
</dbReference>
<dbReference type="Proteomes" id="UP000005139">
    <property type="component" value="Unassembled WGS sequence"/>
</dbReference>
<protein>
    <submittedName>
        <fullName evidence="7">Efflux transporter, RND family, MFP subunit</fullName>
    </submittedName>
</protein>
<sequence length="376" mass="40284" precursor="true">MDRKYLMVTGLIVLVLVGLFGAGCGKIKPGTAEVRRPEVAQVVVSPVREEAVEDFYETAGTVRARATGSIASKVTGTVVTVHFRQGEPVRAGQLLVTIAADEMAKKVAAAEAAYQEAVKAQAASAENRRLADITYRRYAQLVQDGAISRQDFDRVAAQKKVADFDYERAQAAAVRAAAALEEAKVYQGFTRVTAPFDGIAREKKVEEGSTVVPGTQLAVIEDAAEFEVDAGVDERYASFVHPGMKVFVTVPAAGRQLDGTVKEVVPAVDVKSRNFLVRVSVPGEGLKSGLYAKVRLAVGDRKTYLVPRTAVVEKGQLTGVYVVGNDNVIRYRLVKTGKDYGQQVEILTGLAAGDQVVVSDVDRALDGAVAKEVVVR</sequence>
<name>A1HMN7_9FIRM</name>
<feature type="domain" description="Multidrug resistance protein MdtA-like C-terminal permuted SH3" evidence="6">
    <location>
        <begin position="305"/>
        <end position="363"/>
    </location>
</feature>
<feature type="domain" description="Multidrug resistance protein MdtA-like barrel-sandwich hybrid" evidence="4">
    <location>
        <begin position="69"/>
        <end position="220"/>
    </location>
</feature>